<dbReference type="SUPFAM" id="SSF69255">
    <property type="entry name" value="gp5 N-terminal domain-like"/>
    <property type="match status" value="1"/>
</dbReference>
<accession>A0A0E9LVK2</accession>
<proteinExistence type="predicted"/>
<dbReference type="Pfam" id="PF04717">
    <property type="entry name" value="Phage_base_V"/>
    <property type="match status" value="1"/>
</dbReference>
<keyword evidence="3" id="KW-1185">Reference proteome</keyword>
<comment type="caution">
    <text evidence="2">The sequence shown here is derived from an EMBL/GenBank/DDBJ whole genome shotgun (WGS) entry which is preliminary data.</text>
</comment>
<dbReference type="Gene3D" id="3.10.450.190">
    <property type="match status" value="1"/>
</dbReference>
<dbReference type="InterPro" id="IPR006531">
    <property type="entry name" value="Gp5/Vgr_OB"/>
</dbReference>
<dbReference type="Gene3D" id="2.40.50.230">
    <property type="entry name" value="Gp5 N-terminal domain"/>
    <property type="match status" value="1"/>
</dbReference>
<dbReference type="SUPFAM" id="SSF69349">
    <property type="entry name" value="Phage fibre proteins"/>
    <property type="match status" value="1"/>
</dbReference>
<gene>
    <name evidence="2" type="ORF">JCM15548_11456</name>
</gene>
<evidence type="ECO:0000313" key="2">
    <source>
        <dbReference type="EMBL" id="GAO29284.1"/>
    </source>
</evidence>
<evidence type="ECO:0000313" key="3">
    <source>
        <dbReference type="Proteomes" id="UP000032900"/>
    </source>
</evidence>
<evidence type="ECO:0000259" key="1">
    <source>
        <dbReference type="Pfam" id="PF04717"/>
    </source>
</evidence>
<dbReference type="InterPro" id="IPR037026">
    <property type="entry name" value="Vgr_OB-fold_dom_sf"/>
</dbReference>
<protein>
    <submittedName>
        <fullName evidence="2">VgrG protein</fullName>
    </submittedName>
</protein>
<feature type="domain" description="Gp5/Type VI secretion system Vgr protein OB-fold" evidence="1">
    <location>
        <begin position="66"/>
        <end position="144"/>
    </location>
</feature>
<dbReference type="STRING" id="1236989.JCM15548_11456"/>
<sequence>MVSTRLPESLQQDVGPDLGRYRVLEITHTVDDKGLYANTFKGVAGATETLPLPENVTPPTAFPELATVIDNADPENLGRVRVRFLWQNSDQNSNWIRVQTPDAGTSSVIEKNRGLFFIPEIDDQVMVAFGQGDPSRPYVAGSLFHQGNSGGMAPDNNLKSITTRSGHTIEFDDTDGAEKINIYDREQNVIQFNTTEKSIKIQAMETIEIGAKNIKLVAEENLDFGASKNIVMTAEENLGLQSGKDTGVKSKGATILEASRDLTLKGQNLNAEGKQNTEIKGGVQTNISGTMTVLQGGGGKVEVI</sequence>
<name>A0A0E9LVK2_9BACT</name>
<dbReference type="EMBL" id="BAZW01000008">
    <property type="protein sequence ID" value="GAO29284.1"/>
    <property type="molecule type" value="Genomic_DNA"/>
</dbReference>
<reference evidence="2 3" key="1">
    <citation type="journal article" date="2015" name="Microbes Environ.">
        <title>Distribution and evolution of nitrogen fixation genes in the phylum bacteroidetes.</title>
        <authorList>
            <person name="Inoue J."/>
            <person name="Oshima K."/>
            <person name="Suda W."/>
            <person name="Sakamoto M."/>
            <person name="Iino T."/>
            <person name="Noda S."/>
            <person name="Hongoh Y."/>
            <person name="Hattori M."/>
            <person name="Ohkuma M."/>
        </authorList>
    </citation>
    <scope>NUCLEOTIDE SEQUENCE [LARGE SCALE GENOMIC DNA]</scope>
    <source>
        <strain evidence="2">JCM 15548</strain>
    </source>
</reference>
<dbReference type="AlphaFoldDB" id="A0A0E9LVK2"/>
<dbReference type="Proteomes" id="UP000032900">
    <property type="component" value="Unassembled WGS sequence"/>
</dbReference>
<organism evidence="2 3">
    <name type="scientific">Geofilum rubicundum JCM 15548</name>
    <dbReference type="NCBI Taxonomy" id="1236989"/>
    <lineage>
        <taxon>Bacteria</taxon>
        <taxon>Pseudomonadati</taxon>
        <taxon>Bacteroidota</taxon>
        <taxon>Bacteroidia</taxon>
        <taxon>Marinilabiliales</taxon>
        <taxon>Marinilabiliaceae</taxon>
        <taxon>Geofilum</taxon>
    </lineage>
</organism>